<dbReference type="EMBL" id="JOTP01000007">
    <property type="protein sequence ID" value="KEP26733.1"/>
    <property type="molecule type" value="Genomic_DNA"/>
</dbReference>
<keyword evidence="3" id="KW-1185">Reference proteome</keyword>
<gene>
    <name evidence="2" type="ORF">BA70_17770</name>
</gene>
<keyword evidence="1" id="KW-0732">Signal</keyword>
<evidence type="ECO:0000256" key="1">
    <source>
        <dbReference type="SAM" id="SignalP"/>
    </source>
</evidence>
<proteinExistence type="predicted"/>
<name>A0A081LBV7_9BACI</name>
<protein>
    <submittedName>
        <fullName evidence="2">Uncharacterized protein</fullName>
    </submittedName>
</protein>
<sequence>MSIKKVLITASLALSLLGSSIPAFATSPVTTSSKQNVQITDDASTKASFTRYIYGQDFDAFPTSFTENNLLWILQQRVDMGDGWWRAEYKATF</sequence>
<feature type="chain" id="PRO_5001759117" evidence="1">
    <location>
        <begin position="26"/>
        <end position="93"/>
    </location>
</feature>
<accession>A0A081LBV7</accession>
<dbReference type="Proteomes" id="UP000028091">
    <property type="component" value="Unassembled WGS sequence"/>
</dbReference>
<comment type="caution">
    <text evidence="2">The sequence shown here is derived from an EMBL/GenBank/DDBJ whole genome shotgun (WGS) entry which is preliminary data.</text>
</comment>
<evidence type="ECO:0000313" key="2">
    <source>
        <dbReference type="EMBL" id="KEP26733.1"/>
    </source>
</evidence>
<feature type="signal peptide" evidence="1">
    <location>
        <begin position="1"/>
        <end position="25"/>
    </location>
</feature>
<dbReference type="AlphaFoldDB" id="A0A081LBV7"/>
<organism evidence="2 3">
    <name type="scientific">Bacillus zhangzhouensis</name>
    <dbReference type="NCBI Taxonomy" id="1178540"/>
    <lineage>
        <taxon>Bacteria</taxon>
        <taxon>Bacillati</taxon>
        <taxon>Bacillota</taxon>
        <taxon>Bacilli</taxon>
        <taxon>Bacillales</taxon>
        <taxon>Bacillaceae</taxon>
        <taxon>Bacillus</taxon>
    </lineage>
</organism>
<evidence type="ECO:0000313" key="3">
    <source>
        <dbReference type="Proteomes" id="UP000028091"/>
    </source>
</evidence>
<dbReference type="RefSeq" id="WP_034320472.1">
    <property type="nucleotide sequence ID" value="NZ_JOTP01000007.1"/>
</dbReference>
<reference evidence="2 3" key="1">
    <citation type="submission" date="2012-09" db="EMBL/GenBank/DDBJ databases">
        <title>Genome Sequence of Bacillus sp. DW5-4.</title>
        <authorList>
            <person name="Lai Q."/>
            <person name="Liu Y."/>
            <person name="Shao Z."/>
        </authorList>
    </citation>
    <scope>NUCLEOTIDE SEQUENCE [LARGE SCALE GENOMIC DNA]</scope>
    <source>
        <strain evidence="2 3">DW5-4</strain>
    </source>
</reference>
<dbReference type="eggNOG" id="ENOG5030ERS">
    <property type="taxonomic scope" value="Bacteria"/>
</dbReference>